<dbReference type="GeneID" id="54419216"/>
<reference evidence="4" key="3">
    <citation type="submission" date="2025-04" db="UniProtKB">
        <authorList>
            <consortium name="RefSeq"/>
        </authorList>
    </citation>
    <scope>IDENTIFICATION</scope>
    <source>
        <strain evidence="4">CBS 781.70</strain>
    </source>
</reference>
<reference evidence="4" key="2">
    <citation type="submission" date="2020-04" db="EMBL/GenBank/DDBJ databases">
        <authorList>
            <consortium name="NCBI Genome Project"/>
        </authorList>
    </citation>
    <scope>NUCLEOTIDE SEQUENCE</scope>
    <source>
        <strain evidence="4">CBS 781.70</strain>
    </source>
</reference>
<evidence type="ECO:0000313" key="2">
    <source>
        <dbReference type="EMBL" id="KAF1816486.1"/>
    </source>
</evidence>
<gene>
    <name evidence="2 4" type="ORF">P152DRAFT_454749</name>
</gene>
<dbReference type="AlphaFoldDB" id="A0A6G1GEZ1"/>
<name>A0A6G1GEZ1_9PEZI</name>
<organism evidence="2">
    <name type="scientific">Eremomyces bilateralis CBS 781.70</name>
    <dbReference type="NCBI Taxonomy" id="1392243"/>
    <lineage>
        <taxon>Eukaryota</taxon>
        <taxon>Fungi</taxon>
        <taxon>Dikarya</taxon>
        <taxon>Ascomycota</taxon>
        <taxon>Pezizomycotina</taxon>
        <taxon>Dothideomycetes</taxon>
        <taxon>Dothideomycetes incertae sedis</taxon>
        <taxon>Eremomycetales</taxon>
        <taxon>Eremomycetaceae</taxon>
        <taxon>Eremomyces</taxon>
    </lineage>
</organism>
<feature type="compositionally biased region" description="Acidic residues" evidence="1">
    <location>
        <begin position="451"/>
        <end position="480"/>
    </location>
</feature>
<accession>A0A6G1GEZ1</accession>
<dbReference type="RefSeq" id="XP_033538117.1">
    <property type="nucleotide sequence ID" value="XM_033678646.1"/>
</dbReference>
<evidence type="ECO:0000313" key="4">
    <source>
        <dbReference type="RefSeq" id="XP_033538117.1"/>
    </source>
</evidence>
<feature type="region of interest" description="Disordered" evidence="1">
    <location>
        <begin position="449"/>
        <end position="486"/>
    </location>
</feature>
<protein>
    <submittedName>
        <fullName evidence="2 4">Uncharacterized protein</fullName>
    </submittedName>
</protein>
<dbReference type="EMBL" id="ML975150">
    <property type="protein sequence ID" value="KAF1816486.1"/>
    <property type="molecule type" value="Genomic_DNA"/>
</dbReference>
<reference evidence="2 4" key="1">
    <citation type="submission" date="2020-01" db="EMBL/GenBank/DDBJ databases">
        <authorList>
            <consortium name="DOE Joint Genome Institute"/>
            <person name="Haridas S."/>
            <person name="Albert R."/>
            <person name="Binder M."/>
            <person name="Bloem J."/>
            <person name="Labutti K."/>
            <person name="Salamov A."/>
            <person name="Andreopoulos B."/>
            <person name="Baker S.E."/>
            <person name="Barry K."/>
            <person name="Bills G."/>
            <person name="Bluhm B.H."/>
            <person name="Cannon C."/>
            <person name="Castanera R."/>
            <person name="Culley D.E."/>
            <person name="Daum C."/>
            <person name="Ezra D."/>
            <person name="Gonzalez J.B."/>
            <person name="Henrissat B."/>
            <person name="Kuo A."/>
            <person name="Liang C."/>
            <person name="Lipzen A."/>
            <person name="Lutzoni F."/>
            <person name="Magnuson J."/>
            <person name="Mondo S."/>
            <person name="Nolan M."/>
            <person name="Ohm R."/>
            <person name="Pangilinan J."/>
            <person name="Park H.-J."/>
            <person name="Ramirez L."/>
            <person name="Alfaro M."/>
            <person name="Sun H."/>
            <person name="Tritt A."/>
            <person name="Yoshinaga Y."/>
            <person name="Zwiers L.-H."/>
            <person name="Turgeon B.G."/>
            <person name="Goodwin S.B."/>
            <person name="Spatafora J.W."/>
            <person name="Crous P.W."/>
            <person name="Grigoriev I.V."/>
        </authorList>
    </citation>
    <scope>NUCLEOTIDE SEQUENCE</scope>
    <source>
        <strain evidence="2 4">CBS 781.70</strain>
    </source>
</reference>
<sequence length="486" mass="54875">MVAQSSGARFQNLPSELVEDIGRYLLEPVSNVKPDISQHFIFKRTQPMTKSPVRYTKQSVKEFVSYRAACQDFRDSTSRLFSYIVDDTEYAVDQKSLKGLLYASSHDGLRSGVRTVNIRIDYQEVLDSFTPEELKRYQQYNNPAKKSRMTLQSSALSRSTVLSQALAAFPDLESLRLSITAAGINMQGKLTPERESVLLLLGIVCSVIRDAVLSSKRPCIAESIDVAIQELHRGISETEVETVLQYFPLSKKPNHPSNVRATSHLPSPNCTVETFNNAWGIVHALVHNYPHIGTLSLDLDLFNNPNSKLVSTAGHRRYLGFEGLLKHMEYWRLFPNIRTLHLGGIQAGALDLRRFLERVRHGVTSLTISHSRLIAGGWKFLFGYLSQWQLKELHLLGPEIIGEYGIRSLPVRLFVDGRWRNEVHFLGPLVSEQCLAVKVLYPPKDGHWIEDADDGSGGVDDDENHDEDEDEDEDEYDSGEDEHIVV</sequence>
<keyword evidence="3" id="KW-1185">Reference proteome</keyword>
<evidence type="ECO:0000313" key="3">
    <source>
        <dbReference type="Proteomes" id="UP000504638"/>
    </source>
</evidence>
<dbReference type="Proteomes" id="UP000504638">
    <property type="component" value="Unplaced"/>
</dbReference>
<evidence type="ECO:0000256" key="1">
    <source>
        <dbReference type="SAM" id="MobiDB-lite"/>
    </source>
</evidence>
<proteinExistence type="predicted"/>